<evidence type="ECO:0000256" key="1">
    <source>
        <dbReference type="SAM" id="MobiDB-lite"/>
    </source>
</evidence>
<accession>A0A232LZY4</accession>
<comment type="caution">
    <text evidence="2">The sequence shown here is derived from an EMBL/GenBank/DDBJ whole genome shotgun (WGS) entry which is preliminary data.</text>
</comment>
<sequence length="200" mass="23690">MPFLHDPPIDEPVFRLRDLQDDEKFVLSEFERHASRCPRCANPLSAFRERRNLCSRGHQYAVDVAEYLYRENGRDLSMVDRNFNQPTEVKIPRDCIAARGLLMAIEEGLRVRRKDEKPPVIHSYDSTYYVPPRESNTRERYTEIIERTPAPAPAKTKHRRVIVYHRRSPSRGSLYESDHIERVGRHHESSRGRRSTEFFR</sequence>
<name>A0A232LZY4_9EURO</name>
<evidence type="ECO:0000313" key="2">
    <source>
        <dbReference type="EMBL" id="OXV09725.1"/>
    </source>
</evidence>
<evidence type="ECO:0000313" key="3">
    <source>
        <dbReference type="Proteomes" id="UP000243515"/>
    </source>
</evidence>
<protein>
    <submittedName>
        <fullName evidence="2">Uncharacterized protein</fullName>
    </submittedName>
</protein>
<dbReference type="AlphaFoldDB" id="A0A232LZY4"/>
<feature type="region of interest" description="Disordered" evidence="1">
    <location>
        <begin position="181"/>
        <end position="200"/>
    </location>
</feature>
<proteinExistence type="predicted"/>
<reference evidence="2 3" key="1">
    <citation type="journal article" date="2015" name="Environ. Microbiol.">
        <title>Metagenome sequence of Elaphomyces granulatus from sporocarp tissue reveals Ascomycota ectomycorrhizal fingerprints of genome expansion and a Proteobacteria-rich microbiome.</title>
        <authorList>
            <person name="Quandt C.A."/>
            <person name="Kohler A."/>
            <person name="Hesse C.N."/>
            <person name="Sharpton T.J."/>
            <person name="Martin F."/>
            <person name="Spatafora J.W."/>
        </authorList>
    </citation>
    <scope>NUCLEOTIDE SEQUENCE [LARGE SCALE GENOMIC DNA]</scope>
    <source>
        <strain evidence="2 3">OSC145934</strain>
    </source>
</reference>
<dbReference type="OrthoDB" id="5387413at2759"/>
<gene>
    <name evidence="2" type="ORF">Egran_02513</name>
</gene>
<keyword evidence="3" id="KW-1185">Reference proteome</keyword>
<dbReference type="Proteomes" id="UP000243515">
    <property type="component" value="Unassembled WGS sequence"/>
</dbReference>
<organism evidence="2 3">
    <name type="scientific">Elaphomyces granulatus</name>
    <dbReference type="NCBI Taxonomy" id="519963"/>
    <lineage>
        <taxon>Eukaryota</taxon>
        <taxon>Fungi</taxon>
        <taxon>Dikarya</taxon>
        <taxon>Ascomycota</taxon>
        <taxon>Pezizomycotina</taxon>
        <taxon>Eurotiomycetes</taxon>
        <taxon>Eurotiomycetidae</taxon>
        <taxon>Eurotiales</taxon>
        <taxon>Elaphomycetaceae</taxon>
        <taxon>Elaphomyces</taxon>
    </lineage>
</organism>
<dbReference type="EMBL" id="NPHW01003366">
    <property type="protein sequence ID" value="OXV09725.1"/>
    <property type="molecule type" value="Genomic_DNA"/>
</dbReference>